<dbReference type="CDD" id="cd24049">
    <property type="entry name" value="ASKHA_NBD_PilM"/>
    <property type="match status" value="1"/>
</dbReference>
<dbReference type="PANTHER" id="PTHR32432">
    <property type="entry name" value="CELL DIVISION PROTEIN FTSA-RELATED"/>
    <property type="match status" value="1"/>
</dbReference>
<dbReference type="Pfam" id="PF11104">
    <property type="entry name" value="PilM_2"/>
    <property type="match status" value="1"/>
</dbReference>
<protein>
    <submittedName>
        <fullName evidence="1">Cell division protein FtsA</fullName>
    </submittedName>
</protein>
<dbReference type="PANTHER" id="PTHR32432:SF3">
    <property type="entry name" value="ETHANOLAMINE UTILIZATION PROTEIN EUTJ"/>
    <property type="match status" value="1"/>
</dbReference>
<organism evidence="1">
    <name type="scientific">bioreactor metagenome</name>
    <dbReference type="NCBI Taxonomy" id="1076179"/>
    <lineage>
        <taxon>unclassified sequences</taxon>
        <taxon>metagenomes</taxon>
        <taxon>ecological metagenomes</taxon>
    </lineage>
</organism>
<dbReference type="EMBL" id="VSSQ01028445">
    <property type="protein sequence ID" value="MPM78173.1"/>
    <property type="molecule type" value="Genomic_DNA"/>
</dbReference>
<dbReference type="GO" id="GO:0051301">
    <property type="term" value="P:cell division"/>
    <property type="evidence" value="ECO:0007669"/>
    <property type="project" value="UniProtKB-KW"/>
</dbReference>
<keyword evidence="1" id="KW-0132">Cell division</keyword>
<dbReference type="NCBIfam" id="TIGR01175">
    <property type="entry name" value="pilM"/>
    <property type="match status" value="1"/>
</dbReference>
<dbReference type="Gene3D" id="3.30.1490.300">
    <property type="match status" value="1"/>
</dbReference>
<evidence type="ECO:0000313" key="1">
    <source>
        <dbReference type="EMBL" id="MPM78173.1"/>
    </source>
</evidence>
<comment type="caution">
    <text evidence="1">The sequence shown here is derived from an EMBL/GenBank/DDBJ whole genome shotgun (WGS) entry which is preliminary data.</text>
</comment>
<dbReference type="SUPFAM" id="SSF53067">
    <property type="entry name" value="Actin-like ATPase domain"/>
    <property type="match status" value="1"/>
</dbReference>
<dbReference type="InterPro" id="IPR005883">
    <property type="entry name" value="PilM"/>
</dbReference>
<keyword evidence="1" id="KW-0131">Cell cycle</keyword>
<dbReference type="Gene3D" id="3.30.420.40">
    <property type="match status" value="1"/>
</dbReference>
<accession>A0A645CMK2</accession>
<sequence>MPEYLTASRVVEVPFLTDAELASAIDWQAEQYIPIPKNDLTLQYQVLERPLKKTENAKMKVLLVGTRKSIAEKMNNVFLTIGIEPTLLETQIFALIRTLDFRPEDPNTLLVQLGANTSAMAAIAAGQFDFSVSSKIGSQLITNAIAQNFNLDQAQAETYKINYGLDQKQLEGKVAAAALPIVEALCGEMQKAITFFNQNHQGQKISRIVLSGGPAQTIGLTEYISNKLGIETMLIAAFAAAKGSLPEQNQASYGVCVGLCMRQLI</sequence>
<dbReference type="AlphaFoldDB" id="A0A645CMK2"/>
<dbReference type="InterPro" id="IPR050696">
    <property type="entry name" value="FtsA/MreB"/>
</dbReference>
<reference evidence="1" key="1">
    <citation type="submission" date="2019-08" db="EMBL/GenBank/DDBJ databases">
        <authorList>
            <person name="Kucharzyk K."/>
            <person name="Murdoch R.W."/>
            <person name="Higgins S."/>
            <person name="Loffler F."/>
        </authorList>
    </citation>
    <scope>NUCLEOTIDE SEQUENCE</scope>
</reference>
<name>A0A645CMK2_9ZZZZ</name>
<gene>
    <name evidence="1" type="primary">ftsA_40</name>
    <name evidence="1" type="ORF">SDC9_125184</name>
</gene>
<dbReference type="InterPro" id="IPR043129">
    <property type="entry name" value="ATPase_NBD"/>
</dbReference>
<proteinExistence type="predicted"/>